<evidence type="ECO:0000313" key="3">
    <source>
        <dbReference type="EMBL" id="MTI27850.1"/>
    </source>
</evidence>
<gene>
    <name evidence="3" type="ORF">E1163_23035</name>
</gene>
<dbReference type="RefSeq" id="WP_155174850.1">
    <property type="nucleotide sequence ID" value="NZ_BAAAFL010000016.1"/>
</dbReference>
<dbReference type="InterPro" id="IPR035093">
    <property type="entry name" value="RelE/ParE_toxin_dom_sf"/>
</dbReference>
<dbReference type="Proteomes" id="UP000798808">
    <property type="component" value="Unassembled WGS sequence"/>
</dbReference>
<dbReference type="InterPro" id="IPR007712">
    <property type="entry name" value="RelE/ParE_toxin"/>
</dbReference>
<comment type="caution">
    <text evidence="3">The sequence shown here is derived from an EMBL/GenBank/DDBJ whole genome shotgun (WGS) entry which is preliminary data.</text>
</comment>
<evidence type="ECO:0000256" key="1">
    <source>
        <dbReference type="ARBA" id="ARBA00006226"/>
    </source>
</evidence>
<keyword evidence="2" id="KW-1277">Toxin-antitoxin system</keyword>
<evidence type="ECO:0000256" key="2">
    <source>
        <dbReference type="ARBA" id="ARBA00022649"/>
    </source>
</evidence>
<dbReference type="PANTHER" id="PTHR33755">
    <property type="entry name" value="TOXIN PARE1-RELATED"/>
    <property type="match status" value="1"/>
</dbReference>
<dbReference type="SUPFAM" id="SSF143011">
    <property type="entry name" value="RelE-like"/>
    <property type="match status" value="1"/>
</dbReference>
<protein>
    <submittedName>
        <fullName evidence="3">Type II toxin-antitoxin system RelE/ParE family toxin</fullName>
    </submittedName>
</protein>
<dbReference type="Pfam" id="PF05016">
    <property type="entry name" value="ParE_toxin"/>
    <property type="match status" value="1"/>
</dbReference>
<evidence type="ECO:0000313" key="4">
    <source>
        <dbReference type="Proteomes" id="UP000798808"/>
    </source>
</evidence>
<dbReference type="EMBL" id="SMLW01000645">
    <property type="protein sequence ID" value="MTI27850.1"/>
    <property type="molecule type" value="Genomic_DNA"/>
</dbReference>
<dbReference type="InterPro" id="IPR051803">
    <property type="entry name" value="TA_system_RelE-like_toxin"/>
</dbReference>
<reference evidence="3 4" key="1">
    <citation type="submission" date="2019-02" db="EMBL/GenBank/DDBJ databases">
        <authorList>
            <person name="Goldberg S.R."/>
            <person name="Haltli B.A."/>
            <person name="Correa H."/>
            <person name="Russell K.G."/>
        </authorList>
    </citation>
    <scope>NUCLEOTIDE SEQUENCE [LARGE SCALE GENOMIC DNA]</scope>
    <source>
        <strain evidence="3 4">JCM 16186</strain>
    </source>
</reference>
<comment type="similarity">
    <text evidence="1">Belongs to the RelE toxin family.</text>
</comment>
<accession>A0ABW9RVL6</accession>
<keyword evidence="4" id="KW-1185">Reference proteome</keyword>
<sequence length="105" mass="12561">MVAKKRLKKVVWSLKASESLEQIYKHIREESSTAAEKVRSEIFKTTKSLPSHPYRYQPDEYYPENEGNIRRFFRWSYRIIYEVNDDSIDIINIVHTSEHPDKLGE</sequence>
<organism evidence="3 4">
    <name type="scientific">Fulvivirga kasyanovii</name>
    <dbReference type="NCBI Taxonomy" id="396812"/>
    <lineage>
        <taxon>Bacteria</taxon>
        <taxon>Pseudomonadati</taxon>
        <taxon>Bacteroidota</taxon>
        <taxon>Cytophagia</taxon>
        <taxon>Cytophagales</taxon>
        <taxon>Fulvivirgaceae</taxon>
        <taxon>Fulvivirga</taxon>
    </lineage>
</organism>
<proteinExistence type="inferred from homology"/>
<dbReference type="Gene3D" id="3.30.2310.20">
    <property type="entry name" value="RelE-like"/>
    <property type="match status" value="1"/>
</dbReference>
<name>A0ABW9RVL6_9BACT</name>